<evidence type="ECO:0000313" key="2">
    <source>
        <dbReference type="WBParaSite" id="ES5_v2.g14413.t1"/>
    </source>
</evidence>
<dbReference type="Proteomes" id="UP000887579">
    <property type="component" value="Unplaced"/>
</dbReference>
<accession>A0AC34FAZ1</accession>
<organism evidence="1 2">
    <name type="scientific">Panagrolaimus sp. ES5</name>
    <dbReference type="NCBI Taxonomy" id="591445"/>
    <lineage>
        <taxon>Eukaryota</taxon>
        <taxon>Metazoa</taxon>
        <taxon>Ecdysozoa</taxon>
        <taxon>Nematoda</taxon>
        <taxon>Chromadorea</taxon>
        <taxon>Rhabditida</taxon>
        <taxon>Tylenchina</taxon>
        <taxon>Panagrolaimomorpha</taxon>
        <taxon>Panagrolaimoidea</taxon>
        <taxon>Panagrolaimidae</taxon>
        <taxon>Panagrolaimus</taxon>
    </lineage>
</organism>
<sequence length="767" mass="89474">MGFVEKLENINDLSNDLICLYSCLFCIFAKDKIETIEDALLNWNIYDSGYAQVTYKKSHEFDGDQSHNSVNSLFTRYSTAILKRHISDENGKTKEGEMEAKEIHVKINKSLFKEGEIIIGFKVKVDEVMKEWNLENARELVSSKFSLEPKDIFEHWRPFIEKLVENEFFLQRIVSKPSSQAAILKAFIPNFDRNNNMQIFTDDFYGNEEEYLEAVMQMSLDDMKAIKLPDPDEEKFRDSFLKLGQLPYAHKIARVEIAKQKLIVIIDGAPQTGKTTLNTFIIPDILQRNIEKEFYEESAKCLALVSSTITLKNQLELIQKSGGYCRIAKHVRILNLLDFNELRHGSFLKTLEKIIKEYTIMEEEKEKLKAGINLIKTKFCAFHHESTNEYDRDIILPNLSKEEKKALAESAEVYGDDITSKELQIFQDALKVIFFHYRPNFIIASNETFISLLPSMNQYISHILVDESGKTPFIEVINMIAEIPNLKQLVLNGDITQYPYYHRLHLENRPECYDNGMKMINLASPELSYIQLNKTFYMHPGIVQVLNECFYSDRILIPLFSPESYKVQFKNLNLLENFEIPISFHNVDKADEYVPPTTRKNYYQSFIAMKLIQKLLSCNLLQKEKILVLCNYSAEKKMMQENLKKRSQERMVKVKCVDNCVGEHSDIVIYITTRAIDEKIFHDADSYQTFLYEGSYELGDLKDNFHYVFERQRIQTAISRAKKAVFIVGSKFLLENCPEWKALIQMIHDDNHFAYPNIVEQMENEQQ</sequence>
<name>A0AC34FAZ1_9BILA</name>
<reference evidence="2" key="1">
    <citation type="submission" date="2022-11" db="UniProtKB">
        <authorList>
            <consortium name="WormBaseParasite"/>
        </authorList>
    </citation>
    <scope>IDENTIFICATION</scope>
</reference>
<dbReference type="WBParaSite" id="ES5_v2.g14413.t1">
    <property type="protein sequence ID" value="ES5_v2.g14413.t1"/>
    <property type="gene ID" value="ES5_v2.g14413"/>
</dbReference>
<evidence type="ECO:0000313" key="1">
    <source>
        <dbReference type="Proteomes" id="UP000887579"/>
    </source>
</evidence>
<proteinExistence type="predicted"/>
<protein>
    <submittedName>
        <fullName evidence="2">DNA2/NAM7 helicase-like C-terminal domain-containing protein</fullName>
    </submittedName>
</protein>